<evidence type="ECO:0000256" key="6">
    <source>
        <dbReference type="ARBA" id="ARBA00023453"/>
    </source>
</evidence>
<proteinExistence type="inferred from homology"/>
<dbReference type="InterPro" id="IPR029063">
    <property type="entry name" value="SAM-dependent_MTases_sf"/>
</dbReference>
<sequence>SLLQHYASWQRRQGNSALESLCLVAVARRLSMEGRSEEAVELLREAARRLPLEAAADGVWRACGGDPEELPRKAWKIRSGNAYAKELRLLQHILRVVPPGSDNILEVMESYGRDELPSFSKWLKIAGGEKAQLLSAAAEASPKGVALELGLYCGFSALRLSSQMPVVSVEADLAHALIAEAVLNFAEAAHKVEIVVGHTEEMLPWLIRRMKPSQTQVGFVFMDQRGSRYHADLDLLIQSGVLKDGAMVVADNVLKPGAPRFLWALAQHSALATHILEVEEYAMPNVPDWMTTSIYRDTAGSCEALVCEAPGAIRQLEWEAEQMRSRSHEPQHGGSGVDFGQWLAFSNAMACSVTEALSLKVTRFSHSLARGGMR</sequence>
<evidence type="ECO:0000256" key="4">
    <source>
        <dbReference type="ARBA" id="ARBA00022691"/>
    </source>
</evidence>
<dbReference type="Proteomes" id="UP000649617">
    <property type="component" value="Unassembled WGS sequence"/>
</dbReference>
<dbReference type="SUPFAM" id="SSF53335">
    <property type="entry name" value="S-adenosyl-L-methionine-dependent methyltransferases"/>
    <property type="match status" value="1"/>
</dbReference>
<dbReference type="GO" id="GO:0006584">
    <property type="term" value="P:catecholamine metabolic process"/>
    <property type="evidence" value="ECO:0007669"/>
    <property type="project" value="UniProtKB-KW"/>
</dbReference>
<dbReference type="PROSITE" id="PS51682">
    <property type="entry name" value="SAM_OMT_I"/>
    <property type="match status" value="1"/>
</dbReference>
<reference evidence="7" key="1">
    <citation type="submission" date="2021-02" db="EMBL/GenBank/DDBJ databases">
        <authorList>
            <person name="Dougan E. K."/>
            <person name="Rhodes N."/>
            <person name="Thang M."/>
            <person name="Chan C."/>
        </authorList>
    </citation>
    <scope>NUCLEOTIDE SEQUENCE</scope>
</reference>
<feature type="non-terminal residue" evidence="7">
    <location>
        <position position="374"/>
    </location>
</feature>
<dbReference type="OrthoDB" id="418433at2759"/>
<dbReference type="PANTHER" id="PTHR43836">
    <property type="entry name" value="CATECHOL O-METHYLTRANSFERASE 1-RELATED"/>
    <property type="match status" value="1"/>
</dbReference>
<dbReference type="Gene3D" id="3.40.50.150">
    <property type="entry name" value="Vaccinia Virus protein VP39"/>
    <property type="match status" value="1"/>
</dbReference>
<dbReference type="Pfam" id="PF01596">
    <property type="entry name" value="Methyltransf_3"/>
    <property type="match status" value="1"/>
</dbReference>
<keyword evidence="4" id="KW-0949">S-adenosyl-L-methionine</keyword>
<comment type="caution">
    <text evidence="7">The sequence shown here is derived from an EMBL/GenBank/DDBJ whole genome shotgun (WGS) entry which is preliminary data.</text>
</comment>
<accession>A0A812ML86</accession>
<gene>
    <name evidence="7" type="primary">COMT</name>
    <name evidence="7" type="ORF">SPIL2461_LOCUS5738</name>
</gene>
<dbReference type="InterPro" id="IPR002935">
    <property type="entry name" value="SAM_O-MeTrfase"/>
</dbReference>
<dbReference type="EC" id="2.1.1.6" evidence="1"/>
<keyword evidence="5" id="KW-0128">Catecholamine metabolism</keyword>
<organism evidence="7 8">
    <name type="scientific">Symbiodinium pilosum</name>
    <name type="common">Dinoflagellate</name>
    <dbReference type="NCBI Taxonomy" id="2952"/>
    <lineage>
        <taxon>Eukaryota</taxon>
        <taxon>Sar</taxon>
        <taxon>Alveolata</taxon>
        <taxon>Dinophyceae</taxon>
        <taxon>Suessiales</taxon>
        <taxon>Symbiodiniaceae</taxon>
        <taxon>Symbiodinium</taxon>
    </lineage>
</organism>
<evidence type="ECO:0000256" key="5">
    <source>
        <dbReference type="ARBA" id="ARBA00022939"/>
    </source>
</evidence>
<dbReference type="GO" id="GO:0032259">
    <property type="term" value="P:methylation"/>
    <property type="evidence" value="ECO:0007669"/>
    <property type="project" value="UniProtKB-KW"/>
</dbReference>
<name>A0A812ML86_SYMPI</name>
<feature type="non-terminal residue" evidence="7">
    <location>
        <position position="1"/>
    </location>
</feature>
<evidence type="ECO:0000256" key="3">
    <source>
        <dbReference type="ARBA" id="ARBA00022679"/>
    </source>
</evidence>
<dbReference type="PANTHER" id="PTHR43836:SF2">
    <property type="entry name" value="CATECHOL O-METHYLTRANSFERASE 1-RELATED"/>
    <property type="match status" value="1"/>
</dbReference>
<evidence type="ECO:0000313" key="7">
    <source>
        <dbReference type="EMBL" id="CAE7265929.1"/>
    </source>
</evidence>
<dbReference type="EMBL" id="CAJNIZ010008291">
    <property type="protein sequence ID" value="CAE7265929.1"/>
    <property type="molecule type" value="Genomic_DNA"/>
</dbReference>
<keyword evidence="3" id="KW-0808">Transferase</keyword>
<comment type="similarity">
    <text evidence="6">Belongs to the class I-like SAM-binding methyltransferase superfamily. Cation-dependent O-methyltransferase family.</text>
</comment>
<evidence type="ECO:0000256" key="1">
    <source>
        <dbReference type="ARBA" id="ARBA00012880"/>
    </source>
</evidence>
<dbReference type="AlphaFoldDB" id="A0A812ML86"/>
<dbReference type="GO" id="GO:0016206">
    <property type="term" value="F:catechol O-methyltransferase activity"/>
    <property type="evidence" value="ECO:0007669"/>
    <property type="project" value="UniProtKB-EC"/>
</dbReference>
<evidence type="ECO:0000256" key="2">
    <source>
        <dbReference type="ARBA" id="ARBA00022603"/>
    </source>
</evidence>
<keyword evidence="8" id="KW-1185">Reference proteome</keyword>
<keyword evidence="2" id="KW-0489">Methyltransferase</keyword>
<evidence type="ECO:0000313" key="8">
    <source>
        <dbReference type="Proteomes" id="UP000649617"/>
    </source>
</evidence>
<protein>
    <recommendedName>
        <fullName evidence="1">catechol O-methyltransferase</fullName>
        <ecNumber evidence="1">2.1.1.6</ecNumber>
    </recommendedName>
</protein>